<dbReference type="Proteomes" id="UP000595917">
    <property type="component" value="Chromosome"/>
</dbReference>
<accession>A0A7T7XN39</accession>
<dbReference type="CDD" id="cd23763">
    <property type="entry name" value="ASKHA_ATPase_ROK"/>
    <property type="match status" value="1"/>
</dbReference>
<dbReference type="Pfam" id="PF13412">
    <property type="entry name" value="HTH_24"/>
    <property type="match status" value="1"/>
</dbReference>
<sequence length="391" mass="42952">MTVAANQSYLRAINQRSVLRAIYEHGPVSKAQLARMLKISKPAMADNTSLLMQSGIVEELGEPEVAKGSGRKPNLLRIKKNFKYIATLDFSYQSSRFDLFNLKIETISSFSVRQTPQRDFDAWSNMCKSALETLLSAQGLQPEDLAAIGISSPGVISLDQEHIINGPMYGAFNPQALYKKLQSEFNCPVFIYNSTNASAQGECEYGAGKDAKNLVYISCGQGLGAGIIIDRKLYRGGQMAAGEIANFITPQDLDSPLSLEKRICIDGLLEKYIEHNPASAEESPDELFEKITGLWQNNDPFVRQCIDGIAVELGCVICNLVMALNCDVVVLGGEYLVFAPQILPVIDEMIRKYCIVPAKLVPAELAGRASNTGIAAICREMYFDELCELPQ</sequence>
<dbReference type="PANTHER" id="PTHR18964">
    <property type="entry name" value="ROK (REPRESSOR, ORF, KINASE) FAMILY"/>
    <property type="match status" value="1"/>
</dbReference>
<dbReference type="Pfam" id="PF00480">
    <property type="entry name" value="ROK"/>
    <property type="match status" value="1"/>
</dbReference>
<dbReference type="AlphaFoldDB" id="A0A7T7XN39"/>
<evidence type="ECO:0000256" key="1">
    <source>
        <dbReference type="ARBA" id="ARBA00006479"/>
    </source>
</evidence>
<evidence type="ECO:0000313" key="2">
    <source>
        <dbReference type="EMBL" id="QQO09297.1"/>
    </source>
</evidence>
<dbReference type="Gene3D" id="3.30.420.40">
    <property type="match status" value="2"/>
</dbReference>
<comment type="similarity">
    <text evidence="1">Belongs to the ROK (NagC/XylR) family.</text>
</comment>
<proteinExistence type="inferred from homology"/>
<evidence type="ECO:0000313" key="3">
    <source>
        <dbReference type="Proteomes" id="UP000595917"/>
    </source>
</evidence>
<dbReference type="SUPFAM" id="SSF46785">
    <property type="entry name" value="Winged helix' DNA-binding domain"/>
    <property type="match status" value="1"/>
</dbReference>
<dbReference type="SUPFAM" id="SSF53067">
    <property type="entry name" value="Actin-like ATPase domain"/>
    <property type="match status" value="1"/>
</dbReference>
<dbReference type="InterPro" id="IPR000600">
    <property type="entry name" value="ROK"/>
</dbReference>
<gene>
    <name evidence="2" type="ORF">JFL75_20600</name>
</gene>
<dbReference type="InterPro" id="IPR043129">
    <property type="entry name" value="ATPase_NBD"/>
</dbReference>
<dbReference type="Gene3D" id="1.10.10.10">
    <property type="entry name" value="Winged helix-like DNA-binding domain superfamily/Winged helix DNA-binding domain"/>
    <property type="match status" value="1"/>
</dbReference>
<protein>
    <submittedName>
        <fullName evidence="2">ROK family transcriptional regulator</fullName>
    </submittedName>
</protein>
<name>A0A7T7XN39_9SPIR</name>
<dbReference type="InterPro" id="IPR036388">
    <property type="entry name" value="WH-like_DNA-bd_sf"/>
</dbReference>
<dbReference type="InterPro" id="IPR036390">
    <property type="entry name" value="WH_DNA-bd_sf"/>
</dbReference>
<dbReference type="KEGG" id="bhc:JFL75_20600"/>
<keyword evidence="3" id="KW-1185">Reference proteome</keyword>
<dbReference type="EMBL" id="CP067089">
    <property type="protein sequence ID" value="QQO09297.1"/>
    <property type="molecule type" value="Genomic_DNA"/>
</dbReference>
<reference evidence="2" key="1">
    <citation type="submission" date="2021-01" db="EMBL/GenBank/DDBJ databases">
        <title>Description of Breznakiella homolactica.</title>
        <authorList>
            <person name="Song Y."/>
            <person name="Brune A."/>
        </authorList>
    </citation>
    <scope>NUCLEOTIDE SEQUENCE</scope>
    <source>
        <strain evidence="2">RmG30</strain>
    </source>
</reference>
<organism evidence="2 3">
    <name type="scientific">Breznakiella homolactica</name>
    <dbReference type="NCBI Taxonomy" id="2798577"/>
    <lineage>
        <taxon>Bacteria</taxon>
        <taxon>Pseudomonadati</taxon>
        <taxon>Spirochaetota</taxon>
        <taxon>Spirochaetia</taxon>
        <taxon>Spirochaetales</taxon>
        <taxon>Breznakiellaceae</taxon>
        <taxon>Breznakiella</taxon>
    </lineage>
</organism>
<dbReference type="RefSeq" id="WP_215626603.1">
    <property type="nucleotide sequence ID" value="NZ_CP067089.2"/>
</dbReference>
<dbReference type="PANTHER" id="PTHR18964:SF149">
    <property type="entry name" value="BIFUNCTIONAL UDP-N-ACETYLGLUCOSAMINE 2-EPIMERASE_N-ACETYLMANNOSAMINE KINASE"/>
    <property type="match status" value="1"/>
</dbReference>